<dbReference type="InterPro" id="IPR012901">
    <property type="entry name" value="CARME"/>
</dbReference>
<dbReference type="EC" id="2.1.1.22" evidence="2"/>
<evidence type="ECO:0000256" key="3">
    <source>
        <dbReference type="ARBA" id="ARBA00022603"/>
    </source>
</evidence>
<keyword evidence="7" id="KW-1185">Reference proteome</keyword>
<dbReference type="GO" id="GO:0030735">
    <property type="term" value="F:carnosine N-methyltransferase activity"/>
    <property type="evidence" value="ECO:0007669"/>
    <property type="project" value="UniProtKB-EC"/>
</dbReference>
<evidence type="ECO:0000256" key="4">
    <source>
        <dbReference type="ARBA" id="ARBA00022679"/>
    </source>
</evidence>
<comment type="caution">
    <text evidence="6">The sequence shown here is derived from an EMBL/GenBank/DDBJ whole genome shotgun (WGS) entry which is preliminary data.</text>
</comment>
<comment type="similarity">
    <text evidence="1">Belongs to the carnosine N-methyltransferase family.</text>
</comment>
<keyword evidence="5" id="KW-0949">S-adenosyl-L-methionine</keyword>
<evidence type="ECO:0000313" key="7">
    <source>
        <dbReference type="Proteomes" id="UP000886520"/>
    </source>
</evidence>
<dbReference type="SMART" id="SM01296">
    <property type="entry name" value="N2227"/>
    <property type="match status" value="1"/>
</dbReference>
<dbReference type="Pfam" id="PF07942">
    <property type="entry name" value="CARME"/>
    <property type="match status" value="1"/>
</dbReference>
<evidence type="ECO:0000313" key="6">
    <source>
        <dbReference type="EMBL" id="KAI5062274.1"/>
    </source>
</evidence>
<dbReference type="PANTHER" id="PTHR12303">
    <property type="entry name" value="CARNOSINE N-METHYLTRANSFERASE"/>
    <property type="match status" value="1"/>
</dbReference>
<dbReference type="Proteomes" id="UP000886520">
    <property type="component" value="Chromosome 22"/>
</dbReference>
<keyword evidence="3" id="KW-0489">Methyltransferase</keyword>
<sequence length="462" mass="52315">MEEDVKRWERSYGKLRPAHKELLPHLPKKHQDLRRCSAANFRFILNMLQAFDSPFDMSQDYDTGEETIKRGREASFDINCTSQASTCEATDRVANGYPCLPDKNGIVISRENDAQLDGAVQNGQRSGSSCCEDGNNVDDSRCIDNRLKGGEARLEDVNKIAKPEKSFSKIKKISICGMDFQDPSLQLHVPPADVDKVRCIIRNIVRDWTKEGAFERDQCYKPILEELNYYFPNRSKERPPCCVVPGAGLARLACEISCLGFACQGNEFSYYMLICSSFILNNTQAPMEWVIYPWIHSNCNMTSDENQLQPVYFPDLHPGSAGITDGFSMCAGDFVEVYSHRGQEGMWDAVVTCFFIDTAHNIVEYIEIIAKILKPGGVWINLGPLLYHFADAVSYSGEEEMSLEISLEDVKKVALRYGLKMQKERTIETTYTANQKSMIQTRYTTAFWTMTKDGDSQTAPQR</sequence>
<name>A0A9D4Z5P4_ADICA</name>
<protein>
    <recommendedName>
        <fullName evidence="2">carnosine N-methyltransferase</fullName>
        <ecNumber evidence="2">2.1.1.22</ecNumber>
    </recommendedName>
</protein>
<gene>
    <name evidence="6" type="ORF">GOP47_0022813</name>
</gene>
<organism evidence="6 7">
    <name type="scientific">Adiantum capillus-veneris</name>
    <name type="common">Maidenhair fern</name>
    <dbReference type="NCBI Taxonomy" id="13818"/>
    <lineage>
        <taxon>Eukaryota</taxon>
        <taxon>Viridiplantae</taxon>
        <taxon>Streptophyta</taxon>
        <taxon>Embryophyta</taxon>
        <taxon>Tracheophyta</taxon>
        <taxon>Polypodiopsida</taxon>
        <taxon>Polypodiidae</taxon>
        <taxon>Polypodiales</taxon>
        <taxon>Pteridineae</taxon>
        <taxon>Pteridaceae</taxon>
        <taxon>Vittarioideae</taxon>
        <taxon>Adiantum</taxon>
    </lineage>
</organism>
<dbReference type="AlphaFoldDB" id="A0A9D4Z5P4"/>
<dbReference type="InterPro" id="IPR029063">
    <property type="entry name" value="SAM-dependent_MTases_sf"/>
</dbReference>
<dbReference type="GO" id="GO:0032259">
    <property type="term" value="P:methylation"/>
    <property type="evidence" value="ECO:0007669"/>
    <property type="project" value="UniProtKB-KW"/>
</dbReference>
<evidence type="ECO:0000256" key="1">
    <source>
        <dbReference type="ARBA" id="ARBA00010086"/>
    </source>
</evidence>
<proteinExistence type="inferred from homology"/>
<dbReference type="EMBL" id="JABFUD020000022">
    <property type="protein sequence ID" value="KAI5062274.1"/>
    <property type="molecule type" value="Genomic_DNA"/>
</dbReference>
<keyword evidence="4" id="KW-0808">Transferase</keyword>
<evidence type="ECO:0000256" key="2">
    <source>
        <dbReference type="ARBA" id="ARBA00012003"/>
    </source>
</evidence>
<dbReference type="PANTHER" id="PTHR12303:SF6">
    <property type="entry name" value="CARNOSINE N-METHYLTRANSFERASE"/>
    <property type="match status" value="1"/>
</dbReference>
<accession>A0A9D4Z5P4</accession>
<evidence type="ECO:0000256" key="5">
    <source>
        <dbReference type="ARBA" id="ARBA00022691"/>
    </source>
</evidence>
<dbReference type="SUPFAM" id="SSF53335">
    <property type="entry name" value="S-adenosyl-L-methionine-dependent methyltransferases"/>
    <property type="match status" value="1"/>
</dbReference>
<reference evidence="6" key="1">
    <citation type="submission" date="2021-01" db="EMBL/GenBank/DDBJ databases">
        <title>Adiantum capillus-veneris genome.</title>
        <authorList>
            <person name="Fang Y."/>
            <person name="Liao Q."/>
        </authorList>
    </citation>
    <scope>NUCLEOTIDE SEQUENCE</scope>
    <source>
        <strain evidence="6">H3</strain>
        <tissue evidence="6">Leaf</tissue>
    </source>
</reference>
<dbReference type="OrthoDB" id="978at2759"/>